<dbReference type="AlphaFoldDB" id="A0A1G8I9R4"/>
<evidence type="ECO:0000313" key="1">
    <source>
        <dbReference type="EMBL" id="SDI15636.1"/>
    </source>
</evidence>
<dbReference type="Proteomes" id="UP000199163">
    <property type="component" value="Unassembled WGS sequence"/>
</dbReference>
<organism evidence="1 2">
    <name type="scientific">Alteribacillus persepolensis</name>
    <dbReference type="NCBI Taxonomy" id="568899"/>
    <lineage>
        <taxon>Bacteria</taxon>
        <taxon>Bacillati</taxon>
        <taxon>Bacillota</taxon>
        <taxon>Bacilli</taxon>
        <taxon>Bacillales</taxon>
        <taxon>Bacillaceae</taxon>
        <taxon>Alteribacillus</taxon>
    </lineage>
</organism>
<protein>
    <submittedName>
        <fullName evidence="1">Uncharacterized protein</fullName>
    </submittedName>
</protein>
<accession>A0A1G8I9R4</accession>
<dbReference type="STRING" id="568899.SAMN05192534_12355"/>
<evidence type="ECO:0000313" key="2">
    <source>
        <dbReference type="Proteomes" id="UP000199163"/>
    </source>
</evidence>
<keyword evidence="2" id="KW-1185">Reference proteome</keyword>
<name>A0A1G8I9R4_9BACI</name>
<gene>
    <name evidence="1" type="ORF">SAMN05192534_12355</name>
</gene>
<proteinExistence type="predicted"/>
<dbReference type="EMBL" id="FNDK01000023">
    <property type="protein sequence ID" value="SDI15636.1"/>
    <property type="molecule type" value="Genomic_DNA"/>
</dbReference>
<sequence>MLELVEELLEEVKSGNVESVVYSKTDRDGRIETGWSTEISGNEILGMMEIGKQRVIETMREE</sequence>
<reference evidence="1 2" key="1">
    <citation type="submission" date="2016-10" db="EMBL/GenBank/DDBJ databases">
        <authorList>
            <person name="de Groot N.N."/>
        </authorList>
    </citation>
    <scope>NUCLEOTIDE SEQUENCE [LARGE SCALE GENOMIC DNA]</scope>
    <source>
        <strain evidence="1 2">DSM 21632</strain>
    </source>
</reference>